<name>A0ABT0GB27_9ACTN</name>
<gene>
    <name evidence="1" type="ORF">MF672_046945</name>
</gene>
<evidence type="ECO:0000313" key="2">
    <source>
        <dbReference type="Proteomes" id="UP001317259"/>
    </source>
</evidence>
<dbReference type="RefSeq" id="WP_242373742.1">
    <property type="nucleotide sequence ID" value="NZ_JAKRKC020000003.1"/>
</dbReference>
<dbReference type="InterPro" id="IPR010310">
    <property type="entry name" value="T7SS_ESAT-6-like"/>
</dbReference>
<sequence length="102" mass="11888">MSIQPDDYTYVNFGSLESAYEELKKVVTELDRVTDDLYQDIKKELGASWEGEAERFFDQKREQWNQHEKAMGQQLFQAATAVSVAKGNYETAERRNISIWTD</sequence>
<dbReference type="Pfam" id="PF06013">
    <property type="entry name" value="WXG100"/>
    <property type="match status" value="1"/>
</dbReference>
<keyword evidence="2" id="KW-1185">Reference proteome</keyword>
<proteinExistence type="predicted"/>
<organism evidence="1 2">
    <name type="scientific">Actinomadura luzonensis</name>
    <dbReference type="NCBI Taxonomy" id="2805427"/>
    <lineage>
        <taxon>Bacteria</taxon>
        <taxon>Bacillati</taxon>
        <taxon>Actinomycetota</taxon>
        <taxon>Actinomycetes</taxon>
        <taxon>Streptosporangiales</taxon>
        <taxon>Thermomonosporaceae</taxon>
        <taxon>Actinomadura</taxon>
    </lineage>
</organism>
<dbReference type="InterPro" id="IPR036689">
    <property type="entry name" value="ESAT-6-like_sf"/>
</dbReference>
<dbReference type="Gene3D" id="1.10.287.1060">
    <property type="entry name" value="ESAT-6-like"/>
    <property type="match status" value="1"/>
</dbReference>
<protein>
    <submittedName>
        <fullName evidence="1">WXG100 family type VII secretion target</fullName>
    </submittedName>
</protein>
<reference evidence="1 2" key="1">
    <citation type="submission" date="2022-04" db="EMBL/GenBank/DDBJ databases">
        <title>Genome draft of Actinomadura sp. ATCC 31491.</title>
        <authorList>
            <person name="Shi X."/>
            <person name="Du Y."/>
        </authorList>
    </citation>
    <scope>NUCLEOTIDE SEQUENCE [LARGE SCALE GENOMIC DNA]</scope>
    <source>
        <strain evidence="1 2">ATCC 31491</strain>
    </source>
</reference>
<dbReference type="SUPFAM" id="SSF140453">
    <property type="entry name" value="EsxAB dimer-like"/>
    <property type="match status" value="1"/>
</dbReference>
<evidence type="ECO:0000313" key="1">
    <source>
        <dbReference type="EMBL" id="MCK2221293.1"/>
    </source>
</evidence>
<accession>A0ABT0GB27</accession>
<dbReference type="EMBL" id="JAKRKC020000003">
    <property type="protein sequence ID" value="MCK2221293.1"/>
    <property type="molecule type" value="Genomic_DNA"/>
</dbReference>
<comment type="caution">
    <text evidence="1">The sequence shown here is derived from an EMBL/GenBank/DDBJ whole genome shotgun (WGS) entry which is preliminary data.</text>
</comment>
<dbReference type="Proteomes" id="UP001317259">
    <property type="component" value="Unassembled WGS sequence"/>
</dbReference>